<dbReference type="KEGG" id="alus:STSP2_02840"/>
<feature type="compositionally biased region" description="Acidic residues" evidence="4">
    <location>
        <begin position="135"/>
        <end position="145"/>
    </location>
</feature>
<reference evidence="6" key="1">
    <citation type="submission" date="2017-02" db="EMBL/GenBank/DDBJ databases">
        <title>Comparative genomics and description of representatives of a novel lineage of planctomycetes thriving in anoxic sediments.</title>
        <authorList>
            <person name="Spring S."/>
            <person name="Bunk B."/>
            <person name="Sproer C."/>
        </authorList>
    </citation>
    <scope>NUCLEOTIDE SEQUENCE [LARGE SCALE GENOMIC DNA]</scope>
    <source>
        <strain evidence="6">ST-NAGAB-D1</strain>
    </source>
</reference>
<dbReference type="Pfam" id="PF04026">
    <property type="entry name" value="SpoVG"/>
    <property type="match status" value="1"/>
</dbReference>
<dbReference type="Proteomes" id="UP000189674">
    <property type="component" value="Chromosome"/>
</dbReference>
<keyword evidence="6" id="KW-1185">Reference proteome</keyword>
<dbReference type="PANTHER" id="PTHR38429:SF1">
    <property type="entry name" value="SEPTATION PROTEIN SPOVG-RELATED"/>
    <property type="match status" value="1"/>
</dbReference>
<sequence>MEITEVRVKLVANKDDRLKGFCSMTLDNDFVVRDIKVIEGTNGLFVAMPSRKMSDHCPQCGGKNHLRAKYCNNCGAHLPEERVKQDSKGRLKLHADIAHPINAECRKRIQDAIVKAYEEEVEKSKSPDYRPVNMDTDDYDVPDGQ</sequence>
<keyword evidence="3" id="KW-0131">Cell cycle</keyword>
<dbReference type="GO" id="GO:0030435">
    <property type="term" value="P:sporulation resulting in formation of a cellular spore"/>
    <property type="evidence" value="ECO:0007669"/>
    <property type="project" value="InterPro"/>
</dbReference>
<dbReference type="OrthoDB" id="9796286at2"/>
<keyword evidence="2" id="KW-0717">Septation</keyword>
<name>A0A1U9NQ54_9BACT</name>
<dbReference type="RefSeq" id="WP_146663315.1">
    <property type="nucleotide sequence ID" value="NZ_CP019791.1"/>
</dbReference>
<dbReference type="GO" id="GO:0000917">
    <property type="term" value="P:division septum assembly"/>
    <property type="evidence" value="ECO:0007669"/>
    <property type="project" value="UniProtKB-KW"/>
</dbReference>
<dbReference type="STRING" id="1936003.STSP2_02840"/>
<evidence type="ECO:0000256" key="2">
    <source>
        <dbReference type="ARBA" id="ARBA00023210"/>
    </source>
</evidence>
<evidence type="ECO:0000313" key="5">
    <source>
        <dbReference type="EMBL" id="AQT69646.1"/>
    </source>
</evidence>
<evidence type="ECO:0000256" key="3">
    <source>
        <dbReference type="ARBA" id="ARBA00023306"/>
    </source>
</evidence>
<evidence type="ECO:0000313" key="6">
    <source>
        <dbReference type="Proteomes" id="UP000189674"/>
    </source>
</evidence>
<dbReference type="PANTHER" id="PTHR38429">
    <property type="entry name" value="SEPTATION PROTEIN SPOVG-RELATED"/>
    <property type="match status" value="1"/>
</dbReference>
<proteinExistence type="predicted"/>
<dbReference type="SUPFAM" id="SSF160537">
    <property type="entry name" value="SpoVG-like"/>
    <property type="match status" value="1"/>
</dbReference>
<evidence type="ECO:0000256" key="1">
    <source>
        <dbReference type="ARBA" id="ARBA00022618"/>
    </source>
</evidence>
<dbReference type="InterPro" id="IPR036751">
    <property type="entry name" value="SpoVG_sf"/>
</dbReference>
<feature type="region of interest" description="Disordered" evidence="4">
    <location>
        <begin position="119"/>
        <end position="145"/>
    </location>
</feature>
<dbReference type="AlphaFoldDB" id="A0A1U9NQ54"/>
<evidence type="ECO:0000256" key="4">
    <source>
        <dbReference type="SAM" id="MobiDB-lite"/>
    </source>
</evidence>
<dbReference type="Gene3D" id="3.30.1120.40">
    <property type="entry name" value="Stage V sporulation protein G"/>
    <property type="match status" value="1"/>
</dbReference>
<gene>
    <name evidence="5" type="primary">spoVG</name>
    <name evidence="5" type="ORF">STSP2_02840</name>
</gene>
<keyword evidence="1" id="KW-0132">Cell division</keyword>
<dbReference type="InterPro" id="IPR007170">
    <property type="entry name" value="SpoVG"/>
</dbReference>
<organism evidence="5 6">
    <name type="scientific">Anaerohalosphaera lusitana</name>
    <dbReference type="NCBI Taxonomy" id="1936003"/>
    <lineage>
        <taxon>Bacteria</taxon>
        <taxon>Pseudomonadati</taxon>
        <taxon>Planctomycetota</taxon>
        <taxon>Phycisphaerae</taxon>
        <taxon>Sedimentisphaerales</taxon>
        <taxon>Anaerohalosphaeraceae</taxon>
        <taxon>Anaerohalosphaera</taxon>
    </lineage>
</organism>
<protein>
    <submittedName>
        <fullName evidence="5">Stage V sporulation protein G</fullName>
    </submittedName>
</protein>
<dbReference type="EMBL" id="CP019791">
    <property type="protein sequence ID" value="AQT69646.1"/>
    <property type="molecule type" value="Genomic_DNA"/>
</dbReference>
<accession>A0A1U9NQ54</accession>
<feature type="compositionally biased region" description="Basic and acidic residues" evidence="4">
    <location>
        <begin position="119"/>
        <end position="128"/>
    </location>
</feature>